<dbReference type="PANTHER" id="PTHR11467:SF36">
    <property type="entry name" value="HISTONE 24-RELATED"/>
    <property type="match status" value="1"/>
</dbReference>
<evidence type="ECO:0000256" key="4">
    <source>
        <dbReference type="ARBA" id="ARBA00023125"/>
    </source>
</evidence>
<feature type="compositionally biased region" description="Basic and acidic residues" evidence="7">
    <location>
        <begin position="265"/>
        <end position="278"/>
    </location>
</feature>
<dbReference type="CDD" id="cd00073">
    <property type="entry name" value="H15"/>
    <property type="match status" value="1"/>
</dbReference>
<evidence type="ECO:0000256" key="1">
    <source>
        <dbReference type="ARBA" id="ARBA00004123"/>
    </source>
</evidence>
<proteinExistence type="inferred from homology"/>
<accession>A0A0D6R0P0</accession>
<evidence type="ECO:0000256" key="3">
    <source>
        <dbReference type="ARBA" id="ARBA00022454"/>
    </source>
</evidence>
<evidence type="ECO:0000313" key="9">
    <source>
        <dbReference type="EMBL" id="JAG97402.1"/>
    </source>
</evidence>
<keyword evidence="3 6" id="KW-0158">Chromosome</keyword>
<dbReference type="PRINTS" id="PR00624">
    <property type="entry name" value="HISTONEH5"/>
</dbReference>
<keyword evidence="5 6" id="KW-0539">Nucleus</keyword>
<dbReference type="SUPFAM" id="SSF46785">
    <property type="entry name" value="Winged helix' DNA-binding domain"/>
    <property type="match status" value="1"/>
</dbReference>
<dbReference type="InterPro" id="IPR036390">
    <property type="entry name" value="WH_DNA-bd_sf"/>
</dbReference>
<dbReference type="GO" id="GO:0006334">
    <property type="term" value="P:nucleosome assembly"/>
    <property type="evidence" value="ECO:0007669"/>
    <property type="project" value="InterPro"/>
</dbReference>
<feature type="domain" description="H15" evidence="8">
    <location>
        <begin position="86"/>
        <end position="156"/>
    </location>
</feature>
<dbReference type="GO" id="GO:0005634">
    <property type="term" value="C:nucleus"/>
    <property type="evidence" value="ECO:0007669"/>
    <property type="project" value="UniProtKB-SubCell"/>
</dbReference>
<dbReference type="InterPro" id="IPR036388">
    <property type="entry name" value="WH-like_DNA-bd_sf"/>
</dbReference>
<evidence type="ECO:0000259" key="8">
    <source>
        <dbReference type="PROSITE" id="PS51504"/>
    </source>
</evidence>
<reference evidence="9" key="1">
    <citation type="submission" date="2015-03" db="EMBL/GenBank/DDBJ databases">
        <title>A transcriptome of Araucaria cunninghamii, an australian fine timber species.</title>
        <authorList>
            <person name="Jing Yi C.J.Y."/>
            <person name="Yin San L.Y.S."/>
            <person name="Abdul Karim S.S."/>
            <person name="Wan Azmi N.N."/>
            <person name="Hercus R.R."/>
            <person name="Croft L.L."/>
        </authorList>
    </citation>
    <scope>NUCLEOTIDE SEQUENCE</scope>
    <source>
        <strain evidence="9">MI0301</strain>
        <tissue evidence="9">Leaf</tissue>
    </source>
</reference>
<evidence type="ECO:0000256" key="2">
    <source>
        <dbReference type="ARBA" id="ARBA00004286"/>
    </source>
</evidence>
<dbReference type="AlphaFoldDB" id="A0A0D6R0P0"/>
<organism evidence="9">
    <name type="scientific">Araucaria cunninghamii</name>
    <name type="common">Hoop pine</name>
    <name type="synonym">Moreton Bay pine</name>
    <dbReference type="NCBI Taxonomy" id="56994"/>
    <lineage>
        <taxon>Eukaryota</taxon>
        <taxon>Viridiplantae</taxon>
        <taxon>Streptophyta</taxon>
        <taxon>Embryophyta</taxon>
        <taxon>Tracheophyta</taxon>
        <taxon>Spermatophyta</taxon>
        <taxon>Pinopsida</taxon>
        <taxon>Pinidae</taxon>
        <taxon>Conifers II</taxon>
        <taxon>Araucariales</taxon>
        <taxon>Araucariaceae</taxon>
        <taxon>Araucaria</taxon>
    </lineage>
</organism>
<dbReference type="Gene3D" id="1.10.10.10">
    <property type="entry name" value="Winged helix-like DNA-binding domain superfamily/Winged helix DNA-binding domain"/>
    <property type="match status" value="1"/>
</dbReference>
<dbReference type="GO" id="GO:0030527">
    <property type="term" value="F:structural constituent of chromatin"/>
    <property type="evidence" value="ECO:0007669"/>
    <property type="project" value="InterPro"/>
</dbReference>
<dbReference type="GO" id="GO:0045910">
    <property type="term" value="P:negative regulation of DNA recombination"/>
    <property type="evidence" value="ECO:0007669"/>
    <property type="project" value="TreeGrafter"/>
</dbReference>
<evidence type="ECO:0000256" key="5">
    <source>
        <dbReference type="ARBA" id="ARBA00023242"/>
    </source>
</evidence>
<feature type="region of interest" description="Disordered" evidence="7">
    <location>
        <begin position="163"/>
        <end position="309"/>
    </location>
</feature>
<dbReference type="PROSITE" id="PS51504">
    <property type="entry name" value="H15"/>
    <property type="match status" value="1"/>
</dbReference>
<dbReference type="PANTHER" id="PTHR11467">
    <property type="entry name" value="HISTONE H1"/>
    <property type="match status" value="1"/>
</dbReference>
<dbReference type="Pfam" id="PF00538">
    <property type="entry name" value="Linker_histone"/>
    <property type="match status" value="1"/>
</dbReference>
<evidence type="ECO:0000256" key="6">
    <source>
        <dbReference type="RuleBase" id="RU003894"/>
    </source>
</evidence>
<keyword evidence="4 6" id="KW-0238">DNA-binding</keyword>
<feature type="region of interest" description="Disordered" evidence="7">
    <location>
        <begin position="63"/>
        <end position="84"/>
    </location>
</feature>
<dbReference type="GO" id="GO:0031492">
    <property type="term" value="F:nucleosomal DNA binding"/>
    <property type="evidence" value="ECO:0007669"/>
    <property type="project" value="TreeGrafter"/>
</dbReference>
<dbReference type="InterPro" id="IPR005818">
    <property type="entry name" value="Histone_H1/H5_H15"/>
</dbReference>
<comment type="subcellular location">
    <subcellularLocation>
        <location evidence="2">Chromosome</location>
    </subcellularLocation>
    <subcellularLocation>
        <location evidence="1 6">Nucleus</location>
    </subcellularLocation>
</comment>
<dbReference type="GO" id="GO:0003690">
    <property type="term" value="F:double-stranded DNA binding"/>
    <property type="evidence" value="ECO:0007669"/>
    <property type="project" value="TreeGrafter"/>
</dbReference>
<comment type="similarity">
    <text evidence="6">Belongs to the histone H1/H5 family.</text>
</comment>
<dbReference type="GO" id="GO:0000786">
    <property type="term" value="C:nucleosome"/>
    <property type="evidence" value="ECO:0007669"/>
    <property type="project" value="InterPro"/>
</dbReference>
<protein>
    <recommendedName>
        <fullName evidence="8">H15 domain-containing protein</fullName>
    </recommendedName>
</protein>
<name>A0A0D6R0P0_ARACU</name>
<evidence type="ECO:0000256" key="7">
    <source>
        <dbReference type="SAM" id="MobiDB-lite"/>
    </source>
</evidence>
<dbReference type="GO" id="GO:0030261">
    <property type="term" value="P:chromosome condensation"/>
    <property type="evidence" value="ECO:0007669"/>
    <property type="project" value="TreeGrafter"/>
</dbReference>
<dbReference type="SMART" id="SM00526">
    <property type="entry name" value="H15"/>
    <property type="match status" value="1"/>
</dbReference>
<dbReference type="InterPro" id="IPR005819">
    <property type="entry name" value="H1/H5"/>
</dbReference>
<feature type="compositionally biased region" description="Polar residues" evidence="7">
    <location>
        <begin position="279"/>
        <end position="288"/>
    </location>
</feature>
<dbReference type="EMBL" id="GCKF01033365">
    <property type="protein sequence ID" value="JAG97402.1"/>
    <property type="molecule type" value="Transcribed_RNA"/>
</dbReference>
<sequence length="309" mass="34157">MRSTLRSTRGILQAWRFGKESSKFATMAAVVNTGTRKSKRVAAVGANRPRRTRVQKTIAISELPGNNRPERNGRVKAPRKPRAEARHPSYYEMVVEAVATFKERRGSSRQAIAKYITQKYAKELPENFKKLLNNQLRKLIEKKKLIQVKGCYKLAYDVKKSAQVKTIQAKETKTNIKRQTTAKPKEAAKSPAKAKATRGRKLKAPTPAKATRGRKPKASTPATAKGGRKPKAPTPAMTTRGPKPKSQAPEKKKAAPVTPKKHVSVKKERPSSGKKKGEVTSSTPTTARKSPRAAKTKALASLPKKRTRK</sequence>